<evidence type="ECO:0000256" key="2">
    <source>
        <dbReference type="ARBA" id="ARBA00022692"/>
    </source>
</evidence>
<comment type="subcellular location">
    <subcellularLocation>
        <location evidence="1">Cell membrane</location>
        <topology evidence="1">Multi-pass membrane protein</topology>
    </subcellularLocation>
</comment>
<dbReference type="AlphaFoldDB" id="C8WA01"/>
<dbReference type="eggNOG" id="COG1132">
    <property type="taxonomic scope" value="Bacteria"/>
</dbReference>
<evidence type="ECO:0000256" key="3">
    <source>
        <dbReference type="ARBA" id="ARBA00022741"/>
    </source>
</evidence>
<dbReference type="SUPFAM" id="SSF52540">
    <property type="entry name" value="P-loop containing nucleoside triphosphate hydrolases"/>
    <property type="match status" value="1"/>
</dbReference>
<dbReference type="InterPro" id="IPR017871">
    <property type="entry name" value="ABC_transporter-like_CS"/>
</dbReference>
<dbReference type="EMBL" id="CP001721">
    <property type="protein sequence ID" value="ACV50939.1"/>
    <property type="molecule type" value="Genomic_DNA"/>
</dbReference>
<evidence type="ECO:0000313" key="11">
    <source>
        <dbReference type="Proteomes" id="UP000000960"/>
    </source>
</evidence>
<dbReference type="GO" id="GO:0140359">
    <property type="term" value="F:ABC-type transporter activity"/>
    <property type="evidence" value="ECO:0007669"/>
    <property type="project" value="InterPro"/>
</dbReference>
<dbReference type="PROSITE" id="PS00211">
    <property type="entry name" value="ABC_TRANSPORTER_1"/>
    <property type="match status" value="1"/>
</dbReference>
<sequence>MKESFLSIKEIFHIGNGKINVLVFLAVLAVISSFLEIYSIQYMQSLSKVFSTTVSNDLFQIGFICAKFLMLIVLSTIVRNYFCFRVSVFSNDIIKNVRDKAYSKLTDTEYELAIIHDNAFYINLIDNNVNKLSLIFSTSFFTLCSDIFDTVWICFFMIQINITSLLILIVGILPLVLIGNISASEQKKFAENTIKLNEDLIEKINETNDNFSYIKLFKGKEREANRFNRINIDILENDNLSSAALSIFFVIEKSIRYLFVAISLFFLCKDVLAQDGNWMILIPFLLYVQRFYNPFSNLNKYSQLIQKSVSSADKLIDFIISKPTEEISTIQFISDSSESEIVLSGISKNYESETILEDVTFSFKEGINLIDGKSGVGKSTLLKILLGLIKSSSGKVTIYSRADDLNLYAYSGQSNKLFNLSVIENLIYPKTVDHLSSSERMKLESLLDEFGFRKSILNKDIAKEGENLSGGERKRLSILRALIRPSKVVILDEPFANLDSNNIEIIARKIQDLSKNRIVIIVSHETSFPDSLKFNTHLTISGT</sequence>
<dbReference type="PROSITE" id="PS50893">
    <property type="entry name" value="ABC_TRANSPORTER_2"/>
    <property type="match status" value="1"/>
</dbReference>
<keyword evidence="6 7" id="KW-0472">Membrane</keyword>
<reference evidence="10 11" key="1">
    <citation type="journal article" date="2009" name="Stand. Genomic Sci.">
        <title>Complete genome sequence of Atopobium parvulum type strain (IPP 1246).</title>
        <authorList>
            <person name="Copeland A."/>
            <person name="Sikorski J."/>
            <person name="Lapidus A."/>
            <person name="Nolan M."/>
            <person name="Del Rio T.G."/>
            <person name="Lucas S."/>
            <person name="Chen F."/>
            <person name="Tice H."/>
            <person name="Pitluck S."/>
            <person name="Cheng J.F."/>
            <person name="Pukall R."/>
            <person name="Chertkov O."/>
            <person name="Brettin T."/>
            <person name="Han C."/>
            <person name="Detter J.C."/>
            <person name="Kuske C."/>
            <person name="Bruce D."/>
            <person name="Goodwin L."/>
            <person name="Ivanova N."/>
            <person name="Mavromatis K."/>
            <person name="Mikhailova N."/>
            <person name="Chen A."/>
            <person name="Palaniappan K."/>
            <person name="Chain P."/>
            <person name="Rohde M."/>
            <person name="Goker M."/>
            <person name="Bristow J."/>
            <person name="Eisen J.A."/>
            <person name="Markowitz V."/>
            <person name="Hugenholtz P."/>
            <person name="Kyrpides N.C."/>
            <person name="Klenk H.P."/>
            <person name="Detter J.C."/>
        </authorList>
    </citation>
    <scope>NUCLEOTIDE SEQUENCE [LARGE SCALE GENOMIC DNA]</scope>
    <source>
        <strain evidence="11">ATCC 33793 / DSM 20469 / CCUG 32760 / JCM 10300 / KCTC 3663 / VPI 0546 / 1246</strain>
    </source>
</reference>
<dbReference type="HOGENOM" id="CLU_000604_84_3_11"/>
<keyword evidence="2 7" id="KW-0812">Transmembrane</keyword>
<gene>
    <name evidence="10" type="ordered locus">Apar_0508</name>
</gene>
<feature type="domain" description="ABC transporter" evidence="8">
    <location>
        <begin position="341"/>
        <end position="540"/>
    </location>
</feature>
<evidence type="ECO:0000256" key="4">
    <source>
        <dbReference type="ARBA" id="ARBA00022840"/>
    </source>
</evidence>
<dbReference type="InterPro" id="IPR011527">
    <property type="entry name" value="ABC1_TM_dom"/>
</dbReference>
<dbReference type="PANTHER" id="PTHR24221:SF654">
    <property type="entry name" value="ATP-BINDING CASSETTE SUB-FAMILY B MEMBER 6"/>
    <property type="match status" value="1"/>
</dbReference>
<protein>
    <submittedName>
        <fullName evidence="10">ABC transporter related</fullName>
    </submittedName>
</protein>
<evidence type="ECO:0000256" key="7">
    <source>
        <dbReference type="SAM" id="Phobius"/>
    </source>
</evidence>
<dbReference type="KEGG" id="apv:Apar_0508"/>
<evidence type="ECO:0000256" key="6">
    <source>
        <dbReference type="ARBA" id="ARBA00023136"/>
    </source>
</evidence>
<evidence type="ECO:0000313" key="10">
    <source>
        <dbReference type="EMBL" id="ACV50939.1"/>
    </source>
</evidence>
<evidence type="ECO:0000259" key="9">
    <source>
        <dbReference type="PROSITE" id="PS50929"/>
    </source>
</evidence>
<dbReference type="InterPro" id="IPR039421">
    <property type="entry name" value="Type_1_exporter"/>
</dbReference>
<dbReference type="Pfam" id="PF00664">
    <property type="entry name" value="ABC_membrane"/>
    <property type="match status" value="1"/>
</dbReference>
<dbReference type="PANTHER" id="PTHR24221">
    <property type="entry name" value="ATP-BINDING CASSETTE SUB-FAMILY B"/>
    <property type="match status" value="1"/>
</dbReference>
<dbReference type="GO" id="GO:0005524">
    <property type="term" value="F:ATP binding"/>
    <property type="evidence" value="ECO:0007669"/>
    <property type="project" value="UniProtKB-KW"/>
</dbReference>
<dbReference type="InterPro" id="IPR003593">
    <property type="entry name" value="AAA+_ATPase"/>
</dbReference>
<dbReference type="SMART" id="SM00382">
    <property type="entry name" value="AAA"/>
    <property type="match status" value="1"/>
</dbReference>
<dbReference type="RefSeq" id="WP_012808597.1">
    <property type="nucleotide sequence ID" value="NC_013203.1"/>
</dbReference>
<dbReference type="GeneID" id="84806037"/>
<evidence type="ECO:0000256" key="1">
    <source>
        <dbReference type="ARBA" id="ARBA00004651"/>
    </source>
</evidence>
<accession>C8WA01</accession>
<feature type="transmembrane region" description="Helical" evidence="7">
    <location>
        <begin position="21"/>
        <end position="38"/>
    </location>
</feature>
<feature type="domain" description="ABC transmembrane type-1" evidence="9">
    <location>
        <begin position="23"/>
        <end position="307"/>
    </location>
</feature>
<dbReference type="InterPro" id="IPR003439">
    <property type="entry name" value="ABC_transporter-like_ATP-bd"/>
</dbReference>
<dbReference type="InterPro" id="IPR027417">
    <property type="entry name" value="P-loop_NTPase"/>
</dbReference>
<dbReference type="PROSITE" id="PS50929">
    <property type="entry name" value="ABC_TM1F"/>
    <property type="match status" value="1"/>
</dbReference>
<keyword evidence="4" id="KW-0067">ATP-binding</keyword>
<dbReference type="SUPFAM" id="SSF90123">
    <property type="entry name" value="ABC transporter transmembrane region"/>
    <property type="match status" value="1"/>
</dbReference>
<keyword evidence="5 7" id="KW-1133">Transmembrane helix</keyword>
<dbReference type="STRING" id="521095.Apar_0508"/>
<organism evidence="10 11">
    <name type="scientific">Lancefieldella parvula (strain ATCC 33793 / DSM 20469 / CCUG 32760 / JCM 10300 / KCTC 3663 / VPI 0546 / 1246)</name>
    <name type="common">Atopobium parvulum</name>
    <dbReference type="NCBI Taxonomy" id="521095"/>
    <lineage>
        <taxon>Bacteria</taxon>
        <taxon>Bacillati</taxon>
        <taxon>Actinomycetota</taxon>
        <taxon>Coriobacteriia</taxon>
        <taxon>Coriobacteriales</taxon>
        <taxon>Atopobiaceae</taxon>
        <taxon>Lancefieldella</taxon>
    </lineage>
</organism>
<dbReference type="Gene3D" id="1.20.1560.10">
    <property type="entry name" value="ABC transporter type 1, transmembrane domain"/>
    <property type="match status" value="1"/>
</dbReference>
<feature type="transmembrane region" description="Helical" evidence="7">
    <location>
        <begin position="58"/>
        <end position="78"/>
    </location>
</feature>
<dbReference type="GO" id="GO:0016887">
    <property type="term" value="F:ATP hydrolysis activity"/>
    <property type="evidence" value="ECO:0007669"/>
    <property type="project" value="InterPro"/>
</dbReference>
<keyword evidence="11" id="KW-1185">Reference proteome</keyword>
<name>C8WA01_LANP1</name>
<dbReference type="Gene3D" id="3.40.50.300">
    <property type="entry name" value="P-loop containing nucleotide triphosphate hydrolases"/>
    <property type="match status" value="1"/>
</dbReference>
<dbReference type="InterPro" id="IPR036640">
    <property type="entry name" value="ABC1_TM_sf"/>
</dbReference>
<evidence type="ECO:0000256" key="5">
    <source>
        <dbReference type="ARBA" id="ARBA00022989"/>
    </source>
</evidence>
<dbReference type="GO" id="GO:0005886">
    <property type="term" value="C:plasma membrane"/>
    <property type="evidence" value="ECO:0007669"/>
    <property type="project" value="UniProtKB-SubCell"/>
</dbReference>
<dbReference type="Pfam" id="PF00005">
    <property type="entry name" value="ABC_tran"/>
    <property type="match status" value="1"/>
</dbReference>
<dbReference type="Proteomes" id="UP000000960">
    <property type="component" value="Chromosome"/>
</dbReference>
<proteinExistence type="predicted"/>
<evidence type="ECO:0000259" key="8">
    <source>
        <dbReference type="PROSITE" id="PS50893"/>
    </source>
</evidence>
<keyword evidence="3" id="KW-0547">Nucleotide-binding</keyword>